<sequence length="408" mass="43277">MKQAKIIELLEQATGLSLDEESLKGLIDTRLEKLLSAVEPRQVSLGGELNGGGLGLSKYLGDVRRLGMGQAPRHLAADELVSLNSPAQKALEAPQAKDLREGATTAGGYLVPTEQAGEVLNLVNNFSAVKSLCRQVPMTGRQITFPTISGGLTAYWVPEASDTETYGLGDGVAHGEKPRSDATFGQLALTAHVLAVKVVVSNQLLDDSDPGVDQVLQNLFAETIGQAFDVACLRGTGAATDPITGLVGKISTNALSVSGDLSFDDLAGLIFAVYQNAPHAASVPVLGHPKAEKVLMTLKDTNGDYVYRQPGQPRAESQGQPMVWGEPFVRDPNILTNLGTGTNETRLFAGDFAGSALVGQRQGLVVKTNPWAEPYFSYNQTAFLAEVRIGFNLSDEKRFAMLSAVPTA</sequence>
<dbReference type="Gene3D" id="3.30.2400.10">
    <property type="entry name" value="Major capsid protein gp5"/>
    <property type="match status" value="1"/>
</dbReference>
<name>A0AAU9F2X3_9BACT</name>
<comment type="subcellular location">
    <subcellularLocation>
        <location evidence="1">Virion</location>
    </subcellularLocation>
</comment>
<protein>
    <recommendedName>
        <fullName evidence="2">Phage capsid-like C-terminal domain-containing protein</fullName>
    </recommendedName>
</protein>
<dbReference type="AlphaFoldDB" id="A0AAU9F2X3"/>
<dbReference type="KEGG" id="dmp:FAK_38490"/>
<feature type="domain" description="Phage capsid-like C-terminal" evidence="2">
    <location>
        <begin position="107"/>
        <end position="402"/>
    </location>
</feature>
<gene>
    <name evidence="3" type="ORF">FAK_38490</name>
</gene>
<dbReference type="NCBIfam" id="TIGR01554">
    <property type="entry name" value="major_cap_HK97"/>
    <property type="match status" value="1"/>
</dbReference>
<evidence type="ECO:0000259" key="2">
    <source>
        <dbReference type="Pfam" id="PF05065"/>
    </source>
</evidence>
<keyword evidence="4" id="KW-1185">Reference proteome</keyword>
<evidence type="ECO:0000313" key="4">
    <source>
        <dbReference type="Proteomes" id="UP001366166"/>
    </source>
</evidence>
<dbReference type="InterPro" id="IPR024455">
    <property type="entry name" value="Phage_capsid"/>
</dbReference>
<accession>A0AAU9F2X3</accession>
<dbReference type="InterPro" id="IPR054612">
    <property type="entry name" value="Phage_capsid-like_C"/>
</dbReference>
<dbReference type="RefSeq" id="WP_338603111.1">
    <property type="nucleotide sequence ID" value="NZ_AP028679.1"/>
</dbReference>
<proteinExistence type="predicted"/>
<dbReference type="EMBL" id="AP028679">
    <property type="protein sequence ID" value="BEQ16783.1"/>
    <property type="molecule type" value="Genomic_DNA"/>
</dbReference>
<dbReference type="Pfam" id="PF05065">
    <property type="entry name" value="Phage_capsid"/>
    <property type="match status" value="1"/>
</dbReference>
<organism evidence="3 4">
    <name type="scientific">Desulfoferula mesophila</name>
    <dbReference type="NCBI Taxonomy" id="3058419"/>
    <lineage>
        <taxon>Bacteria</taxon>
        <taxon>Pseudomonadati</taxon>
        <taxon>Thermodesulfobacteriota</taxon>
        <taxon>Desulfarculia</taxon>
        <taxon>Desulfarculales</taxon>
        <taxon>Desulfarculaceae</taxon>
        <taxon>Desulfoferula</taxon>
    </lineage>
</organism>
<dbReference type="Gene3D" id="3.30.2320.10">
    <property type="entry name" value="hypothetical protein PF0899 domain"/>
    <property type="match status" value="1"/>
</dbReference>
<dbReference type="SUPFAM" id="SSF56563">
    <property type="entry name" value="Major capsid protein gp5"/>
    <property type="match status" value="1"/>
</dbReference>
<evidence type="ECO:0000313" key="3">
    <source>
        <dbReference type="EMBL" id="BEQ16783.1"/>
    </source>
</evidence>
<evidence type="ECO:0000256" key="1">
    <source>
        <dbReference type="ARBA" id="ARBA00004328"/>
    </source>
</evidence>
<reference evidence="4" key="1">
    <citation type="journal article" date="2023" name="Arch. Microbiol.">
        <title>Desulfoferula mesophilus gen. nov. sp. nov., a mesophilic sulfate-reducing bacterium isolated from a brackish lake sediment.</title>
        <authorList>
            <person name="Watanabe T."/>
            <person name="Yabe T."/>
            <person name="Tsuji J.M."/>
            <person name="Fukui M."/>
        </authorList>
    </citation>
    <scope>NUCLEOTIDE SEQUENCE [LARGE SCALE GENOMIC DNA]</scope>
    <source>
        <strain evidence="4">12FAK</strain>
    </source>
</reference>
<dbReference type="Proteomes" id="UP001366166">
    <property type="component" value="Chromosome"/>
</dbReference>